<feature type="region of interest" description="Disordered" evidence="1">
    <location>
        <begin position="104"/>
        <end position="131"/>
    </location>
</feature>
<sequence>MGISFQTKKAAIDETIGGPAKGEGENDECCSACLRMGQVPQVQCVNKKGQTNINPSGRGGALAGMWGSASAKEKLTTKILKETQFSVWGNRAYPKIGALSNRERNGIGAKPGYGSRLREEARRWKRGASFD</sequence>
<comment type="caution">
    <text evidence="2">The sequence shown here is derived from an EMBL/GenBank/DDBJ whole genome shotgun (WGS) entry which is preliminary data.</text>
</comment>
<gene>
    <name evidence="2" type="ORF">STAS_17806</name>
</gene>
<name>A0A5A7Q856_STRAF</name>
<dbReference type="EMBL" id="BKCP01006071">
    <property type="protein sequence ID" value="GER41096.1"/>
    <property type="molecule type" value="Genomic_DNA"/>
</dbReference>
<dbReference type="Proteomes" id="UP000325081">
    <property type="component" value="Unassembled WGS sequence"/>
</dbReference>
<keyword evidence="3" id="KW-1185">Reference proteome</keyword>
<organism evidence="2 3">
    <name type="scientific">Striga asiatica</name>
    <name type="common">Asiatic witchweed</name>
    <name type="synonym">Buchnera asiatica</name>
    <dbReference type="NCBI Taxonomy" id="4170"/>
    <lineage>
        <taxon>Eukaryota</taxon>
        <taxon>Viridiplantae</taxon>
        <taxon>Streptophyta</taxon>
        <taxon>Embryophyta</taxon>
        <taxon>Tracheophyta</taxon>
        <taxon>Spermatophyta</taxon>
        <taxon>Magnoliopsida</taxon>
        <taxon>eudicotyledons</taxon>
        <taxon>Gunneridae</taxon>
        <taxon>Pentapetalae</taxon>
        <taxon>asterids</taxon>
        <taxon>lamiids</taxon>
        <taxon>Lamiales</taxon>
        <taxon>Orobanchaceae</taxon>
        <taxon>Buchnereae</taxon>
        <taxon>Striga</taxon>
    </lineage>
</organism>
<accession>A0A5A7Q856</accession>
<proteinExistence type="predicted"/>
<evidence type="ECO:0000313" key="2">
    <source>
        <dbReference type="EMBL" id="GER41096.1"/>
    </source>
</evidence>
<evidence type="ECO:0000313" key="3">
    <source>
        <dbReference type="Proteomes" id="UP000325081"/>
    </source>
</evidence>
<reference evidence="3" key="1">
    <citation type="journal article" date="2019" name="Curr. Biol.">
        <title>Genome Sequence of Striga asiatica Provides Insight into the Evolution of Plant Parasitism.</title>
        <authorList>
            <person name="Yoshida S."/>
            <person name="Kim S."/>
            <person name="Wafula E.K."/>
            <person name="Tanskanen J."/>
            <person name="Kim Y.M."/>
            <person name="Honaas L."/>
            <person name="Yang Z."/>
            <person name="Spallek T."/>
            <person name="Conn C.E."/>
            <person name="Ichihashi Y."/>
            <person name="Cheong K."/>
            <person name="Cui S."/>
            <person name="Der J.P."/>
            <person name="Gundlach H."/>
            <person name="Jiao Y."/>
            <person name="Hori C."/>
            <person name="Ishida J.K."/>
            <person name="Kasahara H."/>
            <person name="Kiba T."/>
            <person name="Kim M.S."/>
            <person name="Koo N."/>
            <person name="Laohavisit A."/>
            <person name="Lee Y.H."/>
            <person name="Lumba S."/>
            <person name="McCourt P."/>
            <person name="Mortimer J.C."/>
            <person name="Mutuku J.M."/>
            <person name="Nomura T."/>
            <person name="Sasaki-Sekimoto Y."/>
            <person name="Seto Y."/>
            <person name="Wang Y."/>
            <person name="Wakatake T."/>
            <person name="Sakakibara H."/>
            <person name="Demura T."/>
            <person name="Yamaguchi S."/>
            <person name="Yoneyama K."/>
            <person name="Manabe R.I."/>
            <person name="Nelson D.C."/>
            <person name="Schulman A.H."/>
            <person name="Timko M.P."/>
            <person name="dePamphilis C.W."/>
            <person name="Choi D."/>
            <person name="Shirasu K."/>
        </authorList>
    </citation>
    <scope>NUCLEOTIDE SEQUENCE [LARGE SCALE GENOMIC DNA]</scope>
    <source>
        <strain evidence="3">cv. UVA1</strain>
    </source>
</reference>
<dbReference type="AlphaFoldDB" id="A0A5A7Q856"/>
<protein>
    <submittedName>
        <fullName evidence="2">Methylenetetrahydrofolate reductase</fullName>
    </submittedName>
</protein>
<evidence type="ECO:0000256" key="1">
    <source>
        <dbReference type="SAM" id="MobiDB-lite"/>
    </source>
</evidence>